<proteinExistence type="predicted"/>
<dbReference type="InterPro" id="IPR002197">
    <property type="entry name" value="HTH_Fis"/>
</dbReference>
<comment type="caution">
    <text evidence="2">The sequence shown here is derived from an EMBL/GenBank/DDBJ whole genome shotgun (WGS) entry which is preliminary data.</text>
</comment>
<dbReference type="SUPFAM" id="SSF55781">
    <property type="entry name" value="GAF domain-like"/>
    <property type="match status" value="1"/>
</dbReference>
<gene>
    <name evidence="2" type="ORF">ACFFF8_22095</name>
</gene>
<dbReference type="InterPro" id="IPR009057">
    <property type="entry name" value="Homeodomain-like_sf"/>
</dbReference>
<dbReference type="RefSeq" id="WP_267219821.1">
    <property type="nucleotide sequence ID" value="NZ_JAPCWC010000005.1"/>
</dbReference>
<dbReference type="EMBL" id="JBHLTM010000085">
    <property type="protein sequence ID" value="MFC0687283.1"/>
    <property type="molecule type" value="Genomic_DNA"/>
</dbReference>
<feature type="domain" description="DNA binding HTH" evidence="1">
    <location>
        <begin position="276"/>
        <end position="313"/>
    </location>
</feature>
<protein>
    <submittedName>
        <fullName evidence="2">Helix-turn-helix domain-containing protein</fullName>
    </submittedName>
</protein>
<evidence type="ECO:0000259" key="1">
    <source>
        <dbReference type="Pfam" id="PF02954"/>
    </source>
</evidence>
<dbReference type="PRINTS" id="PR01590">
    <property type="entry name" value="HTHFIS"/>
</dbReference>
<dbReference type="Gene3D" id="1.10.10.60">
    <property type="entry name" value="Homeodomain-like"/>
    <property type="match status" value="1"/>
</dbReference>
<evidence type="ECO:0000313" key="2">
    <source>
        <dbReference type="EMBL" id="MFC0687283.1"/>
    </source>
</evidence>
<dbReference type="InterPro" id="IPR029016">
    <property type="entry name" value="GAF-like_dom_sf"/>
</dbReference>
<accession>A0ABV6SGV5</accession>
<organism evidence="2 3">
    <name type="scientific">Novosphingobium clariflavum</name>
    <dbReference type="NCBI Taxonomy" id="2029884"/>
    <lineage>
        <taxon>Bacteria</taxon>
        <taxon>Pseudomonadati</taxon>
        <taxon>Pseudomonadota</taxon>
        <taxon>Alphaproteobacteria</taxon>
        <taxon>Sphingomonadales</taxon>
        <taxon>Sphingomonadaceae</taxon>
        <taxon>Novosphingobium</taxon>
    </lineage>
</organism>
<keyword evidence="3" id="KW-1185">Reference proteome</keyword>
<name>A0ABV6SGV5_9SPHN</name>
<reference evidence="2 3" key="1">
    <citation type="submission" date="2024-09" db="EMBL/GenBank/DDBJ databases">
        <authorList>
            <person name="Sun Q."/>
            <person name="Mori K."/>
        </authorList>
    </citation>
    <scope>NUCLEOTIDE SEQUENCE [LARGE SCALE GENOMIC DNA]</scope>
    <source>
        <strain evidence="2 3">CICC 11035S</strain>
    </source>
</reference>
<dbReference type="Proteomes" id="UP001589858">
    <property type="component" value="Unassembled WGS sequence"/>
</dbReference>
<dbReference type="SUPFAM" id="SSF46689">
    <property type="entry name" value="Homeodomain-like"/>
    <property type="match status" value="1"/>
</dbReference>
<sequence>MAEEHSRHCGLVLRTVESGAAAVQSPVAASWCRSALRYGLRPDDRPFVERLDESALRAVREAAGGLPDLAQATLDALFASVGRSGACLLLANGDGIVLDMRTTEAERETFAGHGLAPGANWSEMREGTNGIGTSLIEQRAVTILRDEHFACRNTGVSCMASPIFDPDGHVIAALNVSSARADLGDTALLVAALVQDAARAIERDMFCERFGAARIMLAPAERQGGGPALLAVDRDDLVIGATRAARRQLGFEAGTPLPPRPIGDLLGEPQVQGFEDGDRAVLRQALARAGGNVSAAARLLGIGRATFYRRMERVGMGG</sequence>
<dbReference type="Pfam" id="PF02954">
    <property type="entry name" value="HTH_8"/>
    <property type="match status" value="1"/>
</dbReference>
<evidence type="ECO:0000313" key="3">
    <source>
        <dbReference type="Proteomes" id="UP001589858"/>
    </source>
</evidence>
<dbReference type="Gene3D" id="3.30.450.40">
    <property type="match status" value="1"/>
</dbReference>